<reference evidence="3 4" key="1">
    <citation type="submission" date="2018-03" db="EMBL/GenBank/DDBJ databases">
        <title>Genomic Encyclopedia of Type Strains, Phase III (KMG-III): the genomes of soil and plant-associated and newly described type strains.</title>
        <authorList>
            <person name="Whitman W."/>
        </authorList>
    </citation>
    <scope>NUCLEOTIDE SEQUENCE [LARGE SCALE GENOMIC DNA]</scope>
    <source>
        <strain evidence="3 4">CGMCC 4.7104</strain>
    </source>
</reference>
<accession>A0A2T0M235</accession>
<proteinExistence type="predicted"/>
<sequence>MAAVAVLLASFLVAGTPPPAHAAPAAQVADLFGRTVNSYGVRLVEWQGYLANPYVELTVRPPADVRFPVTIDLKAEGTSRLMMDLPSRLTATGATETLTFANAAESKVFRLAIHSKRGPGADERRTLRQSRARCTARPR</sequence>
<feature type="region of interest" description="Disordered" evidence="1">
    <location>
        <begin position="119"/>
        <end position="139"/>
    </location>
</feature>
<name>A0A2T0M235_9ACTN</name>
<comment type="caution">
    <text evidence="3">The sequence shown here is derived from an EMBL/GenBank/DDBJ whole genome shotgun (WGS) entry which is preliminary data.</text>
</comment>
<evidence type="ECO:0000256" key="1">
    <source>
        <dbReference type="SAM" id="MobiDB-lite"/>
    </source>
</evidence>
<feature type="chain" id="PRO_5015423567" evidence="2">
    <location>
        <begin position="23"/>
        <end position="139"/>
    </location>
</feature>
<organism evidence="3 4">
    <name type="scientific">Nonomuraea fuscirosea</name>
    <dbReference type="NCBI Taxonomy" id="1291556"/>
    <lineage>
        <taxon>Bacteria</taxon>
        <taxon>Bacillati</taxon>
        <taxon>Actinomycetota</taxon>
        <taxon>Actinomycetes</taxon>
        <taxon>Streptosporangiales</taxon>
        <taxon>Streptosporangiaceae</taxon>
        <taxon>Nonomuraea</taxon>
    </lineage>
</organism>
<gene>
    <name evidence="3" type="ORF">B0I32_13612</name>
</gene>
<dbReference type="AlphaFoldDB" id="A0A2T0M235"/>
<feature type="signal peptide" evidence="2">
    <location>
        <begin position="1"/>
        <end position="22"/>
    </location>
</feature>
<dbReference type="Proteomes" id="UP000238312">
    <property type="component" value="Unassembled WGS sequence"/>
</dbReference>
<evidence type="ECO:0000313" key="3">
    <source>
        <dbReference type="EMBL" id="PRX50782.1"/>
    </source>
</evidence>
<protein>
    <submittedName>
        <fullName evidence="3">Uncharacterized protein</fullName>
    </submittedName>
</protein>
<keyword evidence="4" id="KW-1185">Reference proteome</keyword>
<feature type="compositionally biased region" description="Basic residues" evidence="1">
    <location>
        <begin position="127"/>
        <end position="139"/>
    </location>
</feature>
<evidence type="ECO:0000313" key="4">
    <source>
        <dbReference type="Proteomes" id="UP000238312"/>
    </source>
</evidence>
<dbReference type="EMBL" id="PVNG01000036">
    <property type="protein sequence ID" value="PRX50782.1"/>
    <property type="molecule type" value="Genomic_DNA"/>
</dbReference>
<keyword evidence="2" id="KW-0732">Signal</keyword>
<evidence type="ECO:0000256" key="2">
    <source>
        <dbReference type="SAM" id="SignalP"/>
    </source>
</evidence>